<dbReference type="SMART" id="SM00028">
    <property type="entry name" value="TPR"/>
    <property type="match status" value="4"/>
</dbReference>
<evidence type="ECO:0000313" key="3">
    <source>
        <dbReference type="EMBL" id="MBC5637445.1"/>
    </source>
</evidence>
<dbReference type="Proteomes" id="UP000637359">
    <property type="component" value="Unassembled WGS sequence"/>
</dbReference>
<dbReference type="PROSITE" id="PS50943">
    <property type="entry name" value="HTH_CROC1"/>
    <property type="match status" value="1"/>
</dbReference>
<dbReference type="PROSITE" id="PS50005">
    <property type="entry name" value="TPR"/>
    <property type="match status" value="2"/>
</dbReference>
<dbReference type="CDD" id="cd00093">
    <property type="entry name" value="HTH_XRE"/>
    <property type="match status" value="1"/>
</dbReference>
<gene>
    <name evidence="3" type="ORF">H8S33_11570</name>
</gene>
<sequence>MGINLGKSIKINRLRANMTQADLANGIISVSYLSKIENGTAEPTNEIMQLLGEKLNLYQADLEDQITNQTIIRWFLYLLRSHKEEAIRLYDQINFALPNGIDKQLLSLIDIHKLSYYVLVNNLEAAGQLLISLHKSSKKFNDIEKYYYYKYAGNYYYKQLAYKKSLAFYQKAENQLNPELFHQDEETHNLYYLIALAASKNRQTHLCLLYSKKALKYYQNNYELKECAECHILLGISYRRINDIEQSKANYNQAIKLAKRFENNETLILCYQNLGKLFSSIEKSNEAIKYYKKSYELRKNAAIHRKLTPISSLMKEYYKTGDLENTKKWLEIGTNLSNEINPYDSIHVYEFKVYHYLINGFNDSFESLTIDHIIPFFSEKQMHFEASTYIKLLADYYFENRKYKLSATYYKKLVNIHDLS</sequence>
<dbReference type="Pfam" id="PF01381">
    <property type="entry name" value="HTH_3"/>
    <property type="match status" value="1"/>
</dbReference>
<feature type="domain" description="HTH cro/C1-type" evidence="2">
    <location>
        <begin position="9"/>
        <end position="62"/>
    </location>
</feature>
<protein>
    <submittedName>
        <fullName evidence="3">Helix-turn-helix transcriptional regulator</fullName>
    </submittedName>
</protein>
<dbReference type="InterPro" id="IPR001387">
    <property type="entry name" value="Cro/C1-type_HTH"/>
</dbReference>
<proteinExistence type="predicted"/>
<dbReference type="Gene3D" id="1.10.260.40">
    <property type="entry name" value="lambda repressor-like DNA-binding domains"/>
    <property type="match status" value="1"/>
</dbReference>
<keyword evidence="4" id="KW-1185">Reference proteome</keyword>
<dbReference type="SMART" id="SM00530">
    <property type="entry name" value="HTH_XRE"/>
    <property type="match status" value="1"/>
</dbReference>
<evidence type="ECO:0000259" key="2">
    <source>
        <dbReference type="PROSITE" id="PS50943"/>
    </source>
</evidence>
<dbReference type="GO" id="GO:0003677">
    <property type="term" value="F:DNA binding"/>
    <property type="evidence" value="ECO:0007669"/>
    <property type="project" value="InterPro"/>
</dbReference>
<keyword evidence="1" id="KW-0802">TPR repeat</keyword>
<organism evidence="3 4">
    <name type="scientific">Ornithinibacillus hominis</name>
    <dbReference type="NCBI Taxonomy" id="2763055"/>
    <lineage>
        <taxon>Bacteria</taxon>
        <taxon>Bacillati</taxon>
        <taxon>Bacillota</taxon>
        <taxon>Bacilli</taxon>
        <taxon>Bacillales</taxon>
        <taxon>Bacillaceae</taxon>
        <taxon>Ornithinibacillus</taxon>
    </lineage>
</organism>
<accession>A0A923RIT6</accession>
<feature type="repeat" description="TPR" evidence="1">
    <location>
        <begin position="228"/>
        <end position="261"/>
    </location>
</feature>
<dbReference type="Gene3D" id="1.25.40.10">
    <property type="entry name" value="Tetratricopeptide repeat domain"/>
    <property type="match status" value="1"/>
</dbReference>
<dbReference type="InterPro" id="IPR010982">
    <property type="entry name" value="Lambda_DNA-bd_dom_sf"/>
</dbReference>
<evidence type="ECO:0000313" key="4">
    <source>
        <dbReference type="Proteomes" id="UP000637359"/>
    </source>
</evidence>
<dbReference type="AlphaFoldDB" id="A0A923RIT6"/>
<dbReference type="SUPFAM" id="SSF47413">
    <property type="entry name" value="lambda repressor-like DNA-binding domains"/>
    <property type="match status" value="1"/>
</dbReference>
<evidence type="ECO:0000256" key="1">
    <source>
        <dbReference type="PROSITE-ProRule" id="PRU00339"/>
    </source>
</evidence>
<dbReference type="InterPro" id="IPR011990">
    <property type="entry name" value="TPR-like_helical_dom_sf"/>
</dbReference>
<reference evidence="3" key="1">
    <citation type="submission" date="2020-08" db="EMBL/GenBank/DDBJ databases">
        <title>Genome public.</title>
        <authorList>
            <person name="Liu C."/>
            <person name="Sun Q."/>
        </authorList>
    </citation>
    <scope>NUCLEOTIDE SEQUENCE</scope>
    <source>
        <strain evidence="3">BX22</strain>
    </source>
</reference>
<dbReference type="InterPro" id="IPR019734">
    <property type="entry name" value="TPR_rpt"/>
</dbReference>
<name>A0A923RIT6_9BACI</name>
<dbReference type="SUPFAM" id="SSF48452">
    <property type="entry name" value="TPR-like"/>
    <property type="match status" value="1"/>
</dbReference>
<dbReference type="RefSeq" id="WP_186870146.1">
    <property type="nucleotide sequence ID" value="NZ_JACOOL010000007.1"/>
</dbReference>
<comment type="caution">
    <text evidence="3">The sequence shown here is derived from an EMBL/GenBank/DDBJ whole genome shotgun (WGS) entry which is preliminary data.</text>
</comment>
<dbReference type="EMBL" id="JACOOL010000007">
    <property type="protein sequence ID" value="MBC5637445.1"/>
    <property type="molecule type" value="Genomic_DNA"/>
</dbReference>
<feature type="repeat" description="TPR" evidence="1">
    <location>
        <begin position="268"/>
        <end position="301"/>
    </location>
</feature>
<dbReference type="Pfam" id="PF13424">
    <property type="entry name" value="TPR_12"/>
    <property type="match status" value="1"/>
</dbReference>